<dbReference type="AlphaFoldDB" id="A0A0F9PCT5"/>
<gene>
    <name evidence="1" type="ORF">LCGC14_1154210</name>
</gene>
<sequence length="401" mass="45594">MKIDDEKVLIFNATLYSVSKSSMILPYFGITGAKLDDQLMLDMPDIPYRIQNTPKSQRYTFERALKTKAVSSENINKKYMKKLLKDYFIDNKPKLKSEGPTRSLYLDENLLPVIFLTSTEALFVGGENHVKNAHDMSFEVLKAILSSEIDREEICMLDGNSHLYFLGDTAIKKNIFPYFYDDLEELNPGILVGCDSPNSILFNDRGTKLFAEFWAIGRGIGSIFSETVLPDDEVLALDKDVIKRTNINPENNDGVNSLKFVSFVASSKIEYDKPEKKKVYRDLEFNGYNAHVITAPIVTTEYLSWVTVSWLAFLNNYGQFKLGCDIIFPPNQVVMFEDGGVVFKASHIESMKYRGENHSVKNKAGSLTITFKKDTSTSIYTSVSRFFAFYKDLPIYMGEKS</sequence>
<name>A0A0F9PCT5_9ZZZZ</name>
<evidence type="ECO:0000313" key="1">
    <source>
        <dbReference type="EMBL" id="KKM98805.1"/>
    </source>
</evidence>
<accession>A0A0F9PCT5</accession>
<reference evidence="1" key="1">
    <citation type="journal article" date="2015" name="Nature">
        <title>Complex archaea that bridge the gap between prokaryotes and eukaryotes.</title>
        <authorList>
            <person name="Spang A."/>
            <person name="Saw J.H."/>
            <person name="Jorgensen S.L."/>
            <person name="Zaremba-Niedzwiedzka K."/>
            <person name="Martijn J."/>
            <person name="Lind A.E."/>
            <person name="van Eijk R."/>
            <person name="Schleper C."/>
            <person name="Guy L."/>
            <person name="Ettema T.J."/>
        </authorList>
    </citation>
    <scope>NUCLEOTIDE SEQUENCE</scope>
</reference>
<proteinExistence type="predicted"/>
<dbReference type="EMBL" id="LAZR01005576">
    <property type="protein sequence ID" value="KKM98805.1"/>
    <property type="molecule type" value="Genomic_DNA"/>
</dbReference>
<comment type="caution">
    <text evidence="1">The sequence shown here is derived from an EMBL/GenBank/DDBJ whole genome shotgun (WGS) entry which is preliminary data.</text>
</comment>
<organism evidence="1">
    <name type="scientific">marine sediment metagenome</name>
    <dbReference type="NCBI Taxonomy" id="412755"/>
    <lineage>
        <taxon>unclassified sequences</taxon>
        <taxon>metagenomes</taxon>
        <taxon>ecological metagenomes</taxon>
    </lineage>
</organism>
<protein>
    <submittedName>
        <fullName evidence="1">Uncharacterized protein</fullName>
    </submittedName>
</protein>